<sequence length="232" mass="25529">MAEGGEMRGFVFSVVFIIVFSGLLATIPAGLQGNEDTVSTVLPIDPSLVTGFAESWNYTRAEFSFGSYEYDLDSRKWVILTDDLLITLSAKILTWGFIWLGQINPCNFISPDGENRGYEPTLATIESDAEDGAVRYALEFTLGSADSAGSLVVYWNTTLYPDIHDAWDNDEVYLLHGIGIDASATNNIAEILVGLLFLSLPDVPVLVNLFLAVPVWACVVFVLWFVIKEMIP</sequence>
<dbReference type="AlphaFoldDB" id="X1HPU5"/>
<feature type="transmembrane region" description="Helical" evidence="1">
    <location>
        <begin position="205"/>
        <end position="227"/>
    </location>
</feature>
<comment type="caution">
    <text evidence="2">The sequence shown here is derived from an EMBL/GenBank/DDBJ whole genome shotgun (WGS) entry which is preliminary data.</text>
</comment>
<feature type="non-terminal residue" evidence="2">
    <location>
        <position position="232"/>
    </location>
</feature>
<keyword evidence="1" id="KW-1133">Transmembrane helix</keyword>
<organism evidence="2">
    <name type="scientific">marine sediment metagenome</name>
    <dbReference type="NCBI Taxonomy" id="412755"/>
    <lineage>
        <taxon>unclassified sequences</taxon>
        <taxon>metagenomes</taxon>
        <taxon>ecological metagenomes</taxon>
    </lineage>
</organism>
<keyword evidence="1" id="KW-0812">Transmembrane</keyword>
<evidence type="ECO:0000313" key="2">
    <source>
        <dbReference type="EMBL" id="GAH47323.1"/>
    </source>
</evidence>
<proteinExistence type="predicted"/>
<gene>
    <name evidence="2" type="ORF">S03H2_12729</name>
</gene>
<reference evidence="2" key="1">
    <citation type="journal article" date="2014" name="Front. Microbiol.">
        <title>High frequency of phylogenetically diverse reductive dehalogenase-homologous genes in deep subseafloor sedimentary metagenomes.</title>
        <authorList>
            <person name="Kawai M."/>
            <person name="Futagami T."/>
            <person name="Toyoda A."/>
            <person name="Takaki Y."/>
            <person name="Nishi S."/>
            <person name="Hori S."/>
            <person name="Arai W."/>
            <person name="Tsubouchi T."/>
            <person name="Morono Y."/>
            <person name="Uchiyama I."/>
            <person name="Ito T."/>
            <person name="Fujiyama A."/>
            <person name="Inagaki F."/>
            <person name="Takami H."/>
        </authorList>
    </citation>
    <scope>NUCLEOTIDE SEQUENCE</scope>
    <source>
        <strain evidence="2">Expedition CK06-06</strain>
    </source>
</reference>
<accession>X1HPU5</accession>
<name>X1HPU5_9ZZZZ</name>
<protein>
    <submittedName>
        <fullName evidence="2">Uncharacterized protein</fullName>
    </submittedName>
</protein>
<feature type="transmembrane region" description="Helical" evidence="1">
    <location>
        <begin position="9"/>
        <end position="31"/>
    </location>
</feature>
<evidence type="ECO:0000256" key="1">
    <source>
        <dbReference type="SAM" id="Phobius"/>
    </source>
</evidence>
<keyword evidence="1" id="KW-0472">Membrane</keyword>
<dbReference type="EMBL" id="BARU01006469">
    <property type="protein sequence ID" value="GAH47323.1"/>
    <property type="molecule type" value="Genomic_DNA"/>
</dbReference>